<dbReference type="EMBL" id="JANBVO010000009">
    <property type="protein sequence ID" value="KAJ9150011.1"/>
    <property type="molecule type" value="Genomic_DNA"/>
</dbReference>
<feature type="compositionally biased region" description="Basic and acidic residues" evidence="6">
    <location>
        <begin position="320"/>
        <end position="345"/>
    </location>
</feature>
<accession>A0AA38RHS6</accession>
<feature type="region of interest" description="Disordered" evidence="6">
    <location>
        <begin position="171"/>
        <end position="476"/>
    </location>
</feature>
<name>A0AA38RHS6_9PEZI</name>
<evidence type="ECO:0000313" key="8">
    <source>
        <dbReference type="EMBL" id="KAJ9150011.1"/>
    </source>
</evidence>
<dbReference type="InterPro" id="IPR039722">
    <property type="entry name" value="Upf3"/>
</dbReference>
<feature type="compositionally biased region" description="Polar residues" evidence="6">
    <location>
        <begin position="616"/>
        <end position="638"/>
    </location>
</feature>
<feature type="compositionally biased region" description="Low complexity" evidence="6">
    <location>
        <begin position="441"/>
        <end position="465"/>
    </location>
</feature>
<feature type="compositionally biased region" description="Polar residues" evidence="6">
    <location>
        <begin position="350"/>
        <end position="371"/>
    </location>
</feature>
<keyword evidence="4" id="KW-0539">Nucleus</keyword>
<evidence type="ECO:0000256" key="6">
    <source>
        <dbReference type="SAM" id="MobiDB-lite"/>
    </source>
</evidence>
<keyword evidence="9" id="KW-1185">Reference proteome</keyword>
<protein>
    <submittedName>
        <fullName evidence="8">Transcription factor</fullName>
    </submittedName>
</protein>
<evidence type="ECO:0000256" key="4">
    <source>
        <dbReference type="ARBA" id="ARBA00023242"/>
    </source>
</evidence>
<dbReference type="Gene3D" id="3.30.70.330">
    <property type="match status" value="2"/>
</dbReference>
<gene>
    <name evidence="8" type="ORF">NKR23_g4010</name>
</gene>
<feature type="compositionally biased region" description="Low complexity" evidence="6">
    <location>
        <begin position="267"/>
        <end position="278"/>
    </location>
</feature>
<organism evidence="8 9">
    <name type="scientific">Pleurostoma richardsiae</name>
    <dbReference type="NCBI Taxonomy" id="41990"/>
    <lineage>
        <taxon>Eukaryota</taxon>
        <taxon>Fungi</taxon>
        <taxon>Dikarya</taxon>
        <taxon>Ascomycota</taxon>
        <taxon>Pezizomycotina</taxon>
        <taxon>Sordariomycetes</taxon>
        <taxon>Sordariomycetidae</taxon>
        <taxon>Calosphaeriales</taxon>
        <taxon>Pleurostomataceae</taxon>
        <taxon>Pleurostoma</taxon>
    </lineage>
</organism>
<dbReference type="GO" id="GO:0045727">
    <property type="term" value="P:positive regulation of translation"/>
    <property type="evidence" value="ECO:0007669"/>
    <property type="project" value="TreeGrafter"/>
</dbReference>
<feature type="compositionally biased region" description="Pro residues" evidence="6">
    <location>
        <begin position="429"/>
        <end position="440"/>
    </location>
</feature>
<dbReference type="GO" id="GO:0005730">
    <property type="term" value="C:nucleolus"/>
    <property type="evidence" value="ECO:0007669"/>
    <property type="project" value="TreeGrafter"/>
</dbReference>
<evidence type="ECO:0000256" key="2">
    <source>
        <dbReference type="ARBA" id="ARBA00005991"/>
    </source>
</evidence>
<feature type="compositionally biased region" description="Basic and acidic residues" evidence="6">
    <location>
        <begin position="593"/>
        <end position="604"/>
    </location>
</feature>
<comment type="subcellular location">
    <subcellularLocation>
        <location evidence="1">Nucleus</location>
    </subcellularLocation>
</comment>
<feature type="compositionally biased region" description="Low complexity" evidence="6">
    <location>
        <begin position="417"/>
        <end position="428"/>
    </location>
</feature>
<dbReference type="SMART" id="SM00360">
    <property type="entry name" value="RRM"/>
    <property type="match status" value="1"/>
</dbReference>
<proteinExistence type="inferred from homology"/>
<dbReference type="Pfam" id="PF00076">
    <property type="entry name" value="RRM_1"/>
    <property type="match status" value="1"/>
</dbReference>
<evidence type="ECO:0000256" key="1">
    <source>
        <dbReference type="ARBA" id="ARBA00004123"/>
    </source>
</evidence>
<dbReference type="SUPFAM" id="SSF54928">
    <property type="entry name" value="RNA-binding domain, RBD"/>
    <property type="match status" value="2"/>
</dbReference>
<evidence type="ECO:0000256" key="5">
    <source>
        <dbReference type="PROSITE-ProRule" id="PRU00176"/>
    </source>
</evidence>
<feature type="compositionally biased region" description="Low complexity" evidence="6">
    <location>
        <begin position="544"/>
        <end position="564"/>
    </location>
</feature>
<dbReference type="CDD" id="cd12455">
    <property type="entry name" value="RRM_like_Smg4_UPF3"/>
    <property type="match status" value="1"/>
</dbReference>
<feature type="compositionally biased region" description="Basic and acidic residues" evidence="6">
    <location>
        <begin position="385"/>
        <end position="395"/>
    </location>
</feature>
<feature type="domain" description="RRM" evidence="7">
    <location>
        <begin position="466"/>
        <end position="532"/>
    </location>
</feature>
<dbReference type="InterPro" id="IPR005120">
    <property type="entry name" value="UPF3_dom"/>
</dbReference>
<dbReference type="AlphaFoldDB" id="A0AA38RHS6"/>
<dbReference type="InterPro" id="IPR012677">
    <property type="entry name" value="Nucleotide-bd_a/b_plait_sf"/>
</dbReference>
<dbReference type="InterPro" id="IPR000504">
    <property type="entry name" value="RRM_dom"/>
</dbReference>
<evidence type="ECO:0000259" key="7">
    <source>
        <dbReference type="PROSITE" id="PS50102"/>
    </source>
</evidence>
<reference evidence="8" key="1">
    <citation type="submission" date="2022-07" db="EMBL/GenBank/DDBJ databases">
        <title>Fungi with potential for degradation of polypropylene.</title>
        <authorList>
            <person name="Gostincar C."/>
        </authorList>
    </citation>
    <scope>NUCLEOTIDE SEQUENCE</scope>
    <source>
        <strain evidence="8">EXF-13308</strain>
    </source>
</reference>
<dbReference type="Pfam" id="PF03467">
    <property type="entry name" value="Smg4_UPF3"/>
    <property type="match status" value="1"/>
</dbReference>
<keyword evidence="5" id="KW-0694">RNA-binding</keyword>
<evidence type="ECO:0000256" key="3">
    <source>
        <dbReference type="ARBA" id="ARBA00023161"/>
    </source>
</evidence>
<feature type="compositionally biased region" description="Basic and acidic residues" evidence="6">
    <location>
        <begin position="202"/>
        <end position="215"/>
    </location>
</feature>
<feature type="compositionally biased region" description="Basic and acidic residues" evidence="6">
    <location>
        <begin position="234"/>
        <end position="258"/>
    </location>
</feature>
<dbReference type="Proteomes" id="UP001174694">
    <property type="component" value="Unassembled WGS sequence"/>
</dbReference>
<sequence length="638" mass="65325">MSTPQVLSRKANGVLPVAAAQAAGEASKPAKTKVPVEGEKVVIRRLPPGLTEDEFLKVLSEDWKAGNGKVDWFSYKAGKISQDPSKPSRPSRAYLHVKKRDDLMALSEAVRTSVWEDSKETWTSPSLIGPPTTEFAIYKKVPSAKRRNDGRQGTIDQDQEFMDFLEALANPAATQKDGENDEGGEETTKSEVKTKSTPLIEYLREKKASKAKEAANAKSAKHGRQESQGGKGKASAEESKKKSKESKDKAAEKPKETVKILTKKQAADAAAEAAKAVAGQLTASTSQEAPKSRRAGIAAAARILERDLGLSPGTAHRRARIEAAKQEAGKKAEADTKSSHVKDDAAVPPASTSQGRPPTPTAPKSQTQQPAKGSRGKKGNAGEPSKARSGNDKSGEGSAPASGKAPVVLLKKKDDAGASAQAATGSPSTPAPPTTVPPTGPKSGQAKSGSGSQKKGGAAGPSPGATRAFVKHANPSQGVTETVLKEAMAAFGSVTFVEIDRRKGFAYVDFADHSGLAKAIAANPVPVAQATVQVLERKDPPKKAAAPAAAAASGPATGSASASSNVASTPAVAAEKASTGGEHKRSGRRRGGRGKDGGARDAAKEAAGGSGSKNADQSTTTGAGPSVSQGTAASSSAG</sequence>
<dbReference type="GO" id="GO:0003729">
    <property type="term" value="F:mRNA binding"/>
    <property type="evidence" value="ECO:0007669"/>
    <property type="project" value="TreeGrafter"/>
</dbReference>
<keyword evidence="3" id="KW-0866">Nonsense-mediated mRNA decay</keyword>
<feature type="region of interest" description="Disordered" evidence="6">
    <location>
        <begin position="534"/>
        <end position="638"/>
    </location>
</feature>
<comment type="similarity">
    <text evidence="2">Belongs to the RENT3 family.</text>
</comment>
<dbReference type="PANTHER" id="PTHR13112">
    <property type="entry name" value="UPF3 REGULATOR OF NONSENSE TRANSCRIPTS-LIKE PROTEIN"/>
    <property type="match status" value="1"/>
</dbReference>
<evidence type="ECO:0000313" key="9">
    <source>
        <dbReference type="Proteomes" id="UP001174694"/>
    </source>
</evidence>
<comment type="caution">
    <text evidence="8">The sequence shown here is derived from an EMBL/GenBank/DDBJ whole genome shotgun (WGS) entry which is preliminary data.</text>
</comment>
<dbReference type="GO" id="GO:0000184">
    <property type="term" value="P:nuclear-transcribed mRNA catabolic process, nonsense-mediated decay"/>
    <property type="evidence" value="ECO:0007669"/>
    <property type="project" value="UniProtKB-KW"/>
</dbReference>
<dbReference type="PROSITE" id="PS50102">
    <property type="entry name" value="RRM"/>
    <property type="match status" value="1"/>
</dbReference>
<dbReference type="InterPro" id="IPR035979">
    <property type="entry name" value="RBD_domain_sf"/>
</dbReference>
<dbReference type="GO" id="GO:0005737">
    <property type="term" value="C:cytoplasm"/>
    <property type="evidence" value="ECO:0007669"/>
    <property type="project" value="TreeGrafter"/>
</dbReference>
<dbReference type="PANTHER" id="PTHR13112:SF0">
    <property type="entry name" value="FI21285P1"/>
    <property type="match status" value="1"/>
</dbReference>
<dbReference type="CDD" id="cd00590">
    <property type="entry name" value="RRM_SF"/>
    <property type="match status" value="1"/>
</dbReference>